<protein>
    <recommendedName>
        <fullName evidence="1">DUF4378 domain-containing protein</fullName>
    </recommendedName>
</protein>
<reference evidence="2 3" key="1">
    <citation type="journal article" date="2021" name="BMC Genomics">
        <title>Datura genome reveals duplications of psychoactive alkaloid biosynthetic genes and high mutation rate following tissue culture.</title>
        <authorList>
            <person name="Rajewski A."/>
            <person name="Carter-House D."/>
            <person name="Stajich J."/>
            <person name="Litt A."/>
        </authorList>
    </citation>
    <scope>NUCLEOTIDE SEQUENCE [LARGE SCALE GENOMIC DNA]</scope>
    <source>
        <strain evidence="2">AR-01</strain>
    </source>
</reference>
<dbReference type="PANTHER" id="PTHR21726:SF29">
    <property type="entry name" value="EXPRESSED PROTEIN"/>
    <property type="match status" value="1"/>
</dbReference>
<comment type="caution">
    <text evidence="2">The sequence shown here is derived from an EMBL/GenBank/DDBJ whole genome shotgun (WGS) entry which is preliminary data.</text>
</comment>
<proteinExistence type="predicted"/>
<keyword evidence="3" id="KW-1185">Reference proteome</keyword>
<sequence length="240" mass="26784">MEALGRSSLEPKQQKIISRPIEKFQTEILECSSHNGSMLEYLRQDPQATSKAKLPLLTSSVPLKDLSPALNGLSKTTMLHGNRNHDNMEVDDLVSRCNPGVSSTGPLGITGKDKHQQAQFIRTSAKEVFGIGSWKKFHSMEPDVDLLDSASSTSEILKPHLLTQLKGVNGRGHDELKQRRKGGTAWEIAWSMNLLDKDMSSYFGRWLDFLEVEAFELGTQIEKRLLNSLIDEVVADILLL</sequence>
<dbReference type="Proteomes" id="UP000823775">
    <property type="component" value="Unassembled WGS sequence"/>
</dbReference>
<evidence type="ECO:0000313" key="2">
    <source>
        <dbReference type="EMBL" id="MCD9646849.1"/>
    </source>
</evidence>
<dbReference type="Pfam" id="PF14309">
    <property type="entry name" value="DUF4378"/>
    <property type="match status" value="1"/>
</dbReference>
<feature type="domain" description="DUF4378" evidence="1">
    <location>
        <begin position="193"/>
        <end position="232"/>
    </location>
</feature>
<dbReference type="InterPro" id="IPR025486">
    <property type="entry name" value="DUF4378"/>
</dbReference>
<evidence type="ECO:0000313" key="3">
    <source>
        <dbReference type="Proteomes" id="UP000823775"/>
    </source>
</evidence>
<dbReference type="PANTHER" id="PTHR21726">
    <property type="entry name" value="PHOSPHATIDYLINOSITOL N-ACETYLGLUCOSAMINYLTRANSFERASE SUBUNIT P DOWN SYNDROME CRITICAL REGION PROTEIN 5 -RELATED"/>
    <property type="match status" value="1"/>
</dbReference>
<evidence type="ECO:0000259" key="1">
    <source>
        <dbReference type="Pfam" id="PF14309"/>
    </source>
</evidence>
<name>A0ABS8VJE8_DATST</name>
<organism evidence="2 3">
    <name type="scientific">Datura stramonium</name>
    <name type="common">Jimsonweed</name>
    <name type="synonym">Common thornapple</name>
    <dbReference type="NCBI Taxonomy" id="4076"/>
    <lineage>
        <taxon>Eukaryota</taxon>
        <taxon>Viridiplantae</taxon>
        <taxon>Streptophyta</taxon>
        <taxon>Embryophyta</taxon>
        <taxon>Tracheophyta</taxon>
        <taxon>Spermatophyta</taxon>
        <taxon>Magnoliopsida</taxon>
        <taxon>eudicotyledons</taxon>
        <taxon>Gunneridae</taxon>
        <taxon>Pentapetalae</taxon>
        <taxon>asterids</taxon>
        <taxon>lamiids</taxon>
        <taxon>Solanales</taxon>
        <taxon>Solanaceae</taxon>
        <taxon>Solanoideae</taxon>
        <taxon>Datureae</taxon>
        <taxon>Datura</taxon>
    </lineage>
</organism>
<accession>A0ABS8VJE8</accession>
<dbReference type="EMBL" id="JACEIK010004936">
    <property type="protein sequence ID" value="MCD9646849.1"/>
    <property type="molecule type" value="Genomic_DNA"/>
</dbReference>
<gene>
    <name evidence="2" type="ORF">HAX54_037046</name>
</gene>